<dbReference type="InterPro" id="IPR007353">
    <property type="entry name" value="DUF421"/>
</dbReference>
<dbReference type="RefSeq" id="WP_344123317.1">
    <property type="nucleotide sequence ID" value="NZ_BAAAOA010000032.1"/>
</dbReference>
<dbReference type="PANTHER" id="PTHR34582">
    <property type="entry name" value="UPF0702 TRANSMEMBRANE PROTEIN YCAP"/>
    <property type="match status" value="1"/>
</dbReference>
<accession>A0ABN2KV25</accession>
<evidence type="ECO:0000256" key="2">
    <source>
        <dbReference type="ARBA" id="ARBA00006448"/>
    </source>
</evidence>
<keyword evidence="3" id="KW-1003">Cell membrane</keyword>
<evidence type="ECO:0000256" key="3">
    <source>
        <dbReference type="ARBA" id="ARBA00022475"/>
    </source>
</evidence>
<dbReference type="Gene3D" id="3.30.240.20">
    <property type="entry name" value="bsu07140 like domains"/>
    <property type="match status" value="1"/>
</dbReference>
<sequence length="183" mass="19884">MWFDSWADVLRILLVGAASYATLVVILRLSGKRTLGQLNVFDFVVTVALGSTLATIFLSTDVSWTEGFTALALLAGLQLLVAWISARWPRARRFFTSEPALLLADGRIRHDALHRNRLTESELRQAVRMQGTGDLSQVKAVVLETNGKLSVITSEKYGDGSALENVRGTDRARGNGAGAGPQE</sequence>
<organism evidence="11 12">
    <name type="scientific">Kocuria aegyptia</name>
    <dbReference type="NCBI Taxonomy" id="330943"/>
    <lineage>
        <taxon>Bacteria</taxon>
        <taxon>Bacillati</taxon>
        <taxon>Actinomycetota</taxon>
        <taxon>Actinomycetes</taxon>
        <taxon>Micrococcales</taxon>
        <taxon>Micrococcaceae</taxon>
        <taxon>Kocuria</taxon>
    </lineage>
</organism>
<reference evidence="11 12" key="1">
    <citation type="journal article" date="2019" name="Int. J. Syst. Evol. Microbiol.">
        <title>The Global Catalogue of Microorganisms (GCM) 10K type strain sequencing project: providing services to taxonomists for standard genome sequencing and annotation.</title>
        <authorList>
            <consortium name="The Broad Institute Genomics Platform"/>
            <consortium name="The Broad Institute Genome Sequencing Center for Infectious Disease"/>
            <person name="Wu L."/>
            <person name="Ma J."/>
        </authorList>
    </citation>
    <scope>NUCLEOTIDE SEQUENCE [LARGE SCALE GENOMIC DNA]</scope>
    <source>
        <strain evidence="11 12">JCM 14735</strain>
    </source>
</reference>
<feature type="domain" description="YetF-like N-terminal transmembrane" evidence="10">
    <location>
        <begin position="21"/>
        <end position="84"/>
    </location>
</feature>
<evidence type="ECO:0000313" key="11">
    <source>
        <dbReference type="EMBL" id="GAA1767039.1"/>
    </source>
</evidence>
<evidence type="ECO:0000259" key="10">
    <source>
        <dbReference type="Pfam" id="PF20730"/>
    </source>
</evidence>
<protein>
    <submittedName>
        <fullName evidence="11">DUF421 domain-containing protein</fullName>
    </submittedName>
</protein>
<feature type="transmembrane region" description="Helical" evidence="8">
    <location>
        <begin position="64"/>
        <end position="84"/>
    </location>
</feature>
<dbReference type="PANTHER" id="PTHR34582:SF6">
    <property type="entry name" value="UPF0702 TRANSMEMBRANE PROTEIN YCAP"/>
    <property type="match status" value="1"/>
</dbReference>
<evidence type="ECO:0000256" key="4">
    <source>
        <dbReference type="ARBA" id="ARBA00022692"/>
    </source>
</evidence>
<feature type="transmembrane region" description="Helical" evidence="8">
    <location>
        <begin position="38"/>
        <end position="58"/>
    </location>
</feature>
<keyword evidence="12" id="KW-1185">Reference proteome</keyword>
<evidence type="ECO:0000256" key="7">
    <source>
        <dbReference type="SAM" id="MobiDB-lite"/>
    </source>
</evidence>
<name>A0ABN2KV25_9MICC</name>
<dbReference type="Proteomes" id="UP001501204">
    <property type="component" value="Unassembled WGS sequence"/>
</dbReference>
<dbReference type="Pfam" id="PF20730">
    <property type="entry name" value="YetF_N"/>
    <property type="match status" value="1"/>
</dbReference>
<evidence type="ECO:0000259" key="9">
    <source>
        <dbReference type="Pfam" id="PF04239"/>
    </source>
</evidence>
<keyword evidence="5 8" id="KW-1133">Transmembrane helix</keyword>
<comment type="subcellular location">
    <subcellularLocation>
        <location evidence="1">Cell membrane</location>
        <topology evidence="1">Multi-pass membrane protein</topology>
    </subcellularLocation>
</comment>
<evidence type="ECO:0000256" key="8">
    <source>
        <dbReference type="SAM" id="Phobius"/>
    </source>
</evidence>
<evidence type="ECO:0000313" key="12">
    <source>
        <dbReference type="Proteomes" id="UP001501204"/>
    </source>
</evidence>
<proteinExistence type="inferred from homology"/>
<comment type="similarity">
    <text evidence="2">Belongs to the UPF0702 family.</text>
</comment>
<feature type="region of interest" description="Disordered" evidence="7">
    <location>
        <begin position="161"/>
        <end position="183"/>
    </location>
</feature>
<dbReference type="InterPro" id="IPR023090">
    <property type="entry name" value="UPF0702_alpha/beta_dom_sf"/>
</dbReference>
<feature type="domain" description="YetF C-terminal" evidence="9">
    <location>
        <begin position="87"/>
        <end position="156"/>
    </location>
</feature>
<feature type="transmembrane region" description="Helical" evidence="8">
    <location>
        <begin position="12"/>
        <end position="31"/>
    </location>
</feature>
<evidence type="ECO:0000256" key="5">
    <source>
        <dbReference type="ARBA" id="ARBA00022989"/>
    </source>
</evidence>
<evidence type="ECO:0000256" key="6">
    <source>
        <dbReference type="ARBA" id="ARBA00023136"/>
    </source>
</evidence>
<evidence type="ECO:0000256" key="1">
    <source>
        <dbReference type="ARBA" id="ARBA00004651"/>
    </source>
</evidence>
<keyword evidence="4 8" id="KW-0812">Transmembrane</keyword>
<gene>
    <name evidence="11" type="ORF">GCM10009767_26890</name>
</gene>
<dbReference type="EMBL" id="BAAAOA010000032">
    <property type="protein sequence ID" value="GAA1767039.1"/>
    <property type="molecule type" value="Genomic_DNA"/>
</dbReference>
<dbReference type="Pfam" id="PF04239">
    <property type="entry name" value="DUF421"/>
    <property type="match status" value="1"/>
</dbReference>
<comment type="caution">
    <text evidence="11">The sequence shown here is derived from an EMBL/GenBank/DDBJ whole genome shotgun (WGS) entry which is preliminary data.</text>
</comment>
<dbReference type="InterPro" id="IPR048454">
    <property type="entry name" value="YetF_N"/>
</dbReference>
<keyword evidence="6 8" id="KW-0472">Membrane</keyword>